<feature type="region of interest" description="Disordered" evidence="1">
    <location>
        <begin position="352"/>
        <end position="478"/>
    </location>
</feature>
<feature type="region of interest" description="Disordered" evidence="1">
    <location>
        <begin position="192"/>
        <end position="231"/>
    </location>
</feature>
<dbReference type="EMBL" id="JAGKQM010000003">
    <property type="protein sequence ID" value="KAH0936341.1"/>
    <property type="molecule type" value="Genomic_DNA"/>
</dbReference>
<feature type="region of interest" description="Disordered" evidence="1">
    <location>
        <begin position="83"/>
        <end position="117"/>
    </location>
</feature>
<keyword evidence="3" id="KW-1185">Reference proteome</keyword>
<evidence type="ECO:0000313" key="3">
    <source>
        <dbReference type="Proteomes" id="UP000824890"/>
    </source>
</evidence>
<feature type="compositionally biased region" description="Polar residues" evidence="1">
    <location>
        <begin position="83"/>
        <end position="101"/>
    </location>
</feature>
<accession>A0ABQ8E3Y8</accession>
<feature type="compositionally biased region" description="Basic and acidic residues" evidence="1">
    <location>
        <begin position="369"/>
        <end position="395"/>
    </location>
</feature>
<name>A0ABQ8E3Y8_BRANA</name>
<reference evidence="2 3" key="1">
    <citation type="submission" date="2021-05" db="EMBL/GenBank/DDBJ databases">
        <title>Genome Assembly of Synthetic Allotetraploid Brassica napus Reveals Homoeologous Exchanges between Subgenomes.</title>
        <authorList>
            <person name="Davis J.T."/>
        </authorList>
    </citation>
    <scope>NUCLEOTIDE SEQUENCE [LARGE SCALE GENOMIC DNA]</scope>
    <source>
        <strain evidence="3">cv. Da-Ae</strain>
        <tissue evidence="2">Seedling</tissue>
    </source>
</reference>
<evidence type="ECO:0000256" key="1">
    <source>
        <dbReference type="SAM" id="MobiDB-lite"/>
    </source>
</evidence>
<feature type="compositionally biased region" description="Polar residues" evidence="1">
    <location>
        <begin position="264"/>
        <end position="295"/>
    </location>
</feature>
<feature type="region of interest" description="Disordered" evidence="1">
    <location>
        <begin position="260"/>
        <end position="324"/>
    </location>
</feature>
<evidence type="ECO:0000313" key="2">
    <source>
        <dbReference type="EMBL" id="KAH0936341.1"/>
    </source>
</evidence>
<protein>
    <submittedName>
        <fullName evidence="2">Uncharacterized protein</fullName>
    </submittedName>
</protein>
<feature type="compositionally biased region" description="Basic and acidic residues" evidence="1">
    <location>
        <begin position="104"/>
        <end position="117"/>
    </location>
</feature>
<feature type="compositionally biased region" description="Basic and acidic residues" evidence="1">
    <location>
        <begin position="441"/>
        <end position="454"/>
    </location>
</feature>
<sequence>EKERAKEKGRSEAVLLNIVAHLEKLDRKFDSRLTEYDTKFGSFSRGLLDTIGDTVKTTVEERLRVLGVSNSSQPEGQHVMVSEDNQQPESNSGQPDGQNVMVSEDNRHPDSNSDDIAKADAKGMGAKLNSKVVRDKAAGVKKNLDSAFGNADATNADLVSDSPGKEPPFGRGCRGLGKRNNLVADLERNEAELKKKQKQEEAELKRKKKQEEAELKKKQKKEEAEKFDLMDARFKKPLVDQKSIDDMVKVAVEERLKVMGIGKNPQNKDNLSNVAADQQPEPLSSPQPNTQQKSVCSPLLAETPGKDMGPRNNLSNELDKEREMKKTLAKEFGTHAEDEGANVLNFLYVSPAKATKAEDLRRRSTRNRTIKDEDAEDKKKAVQAEAVLKRKEKAAAKRKAAASMKQKQPELKKPKQAELMNEEQAELKNHEQTELMNEELAELKNQEADNEKRNNITTPRANVKRCKVEDSVEDSEFA</sequence>
<dbReference type="Proteomes" id="UP000824890">
    <property type="component" value="Unassembled WGS sequence"/>
</dbReference>
<feature type="compositionally biased region" description="Basic and acidic residues" evidence="1">
    <location>
        <begin position="407"/>
        <end position="416"/>
    </location>
</feature>
<comment type="caution">
    <text evidence="2">The sequence shown here is derived from an EMBL/GenBank/DDBJ whole genome shotgun (WGS) entry which is preliminary data.</text>
</comment>
<organism evidence="2 3">
    <name type="scientific">Brassica napus</name>
    <name type="common">Rape</name>
    <dbReference type="NCBI Taxonomy" id="3708"/>
    <lineage>
        <taxon>Eukaryota</taxon>
        <taxon>Viridiplantae</taxon>
        <taxon>Streptophyta</taxon>
        <taxon>Embryophyta</taxon>
        <taxon>Tracheophyta</taxon>
        <taxon>Spermatophyta</taxon>
        <taxon>Magnoliopsida</taxon>
        <taxon>eudicotyledons</taxon>
        <taxon>Gunneridae</taxon>
        <taxon>Pentapetalae</taxon>
        <taxon>rosids</taxon>
        <taxon>malvids</taxon>
        <taxon>Brassicales</taxon>
        <taxon>Brassicaceae</taxon>
        <taxon>Brassiceae</taxon>
        <taxon>Brassica</taxon>
    </lineage>
</organism>
<feature type="region of interest" description="Disordered" evidence="1">
    <location>
        <begin position="153"/>
        <end position="176"/>
    </location>
</feature>
<feature type="non-terminal residue" evidence="2">
    <location>
        <position position="478"/>
    </location>
</feature>
<gene>
    <name evidence="2" type="ORF">HID58_013458</name>
</gene>
<proteinExistence type="predicted"/>
<feature type="non-terminal residue" evidence="2">
    <location>
        <position position="1"/>
    </location>
</feature>